<evidence type="ECO:0000256" key="7">
    <source>
        <dbReference type="ARBA" id="ARBA00034754"/>
    </source>
</evidence>
<feature type="domain" description="DNA polymerase III delta subunit-like C-terminal" evidence="10">
    <location>
        <begin position="188"/>
        <end position="292"/>
    </location>
</feature>
<evidence type="ECO:0000256" key="2">
    <source>
        <dbReference type="ARBA" id="ARBA00017703"/>
    </source>
</evidence>
<evidence type="ECO:0000256" key="5">
    <source>
        <dbReference type="ARBA" id="ARBA00022705"/>
    </source>
</evidence>
<comment type="catalytic activity">
    <reaction evidence="8">
        <text>DNA(n) + a 2'-deoxyribonucleoside 5'-triphosphate = DNA(n+1) + diphosphate</text>
        <dbReference type="Rhea" id="RHEA:22508"/>
        <dbReference type="Rhea" id="RHEA-COMP:17339"/>
        <dbReference type="Rhea" id="RHEA-COMP:17340"/>
        <dbReference type="ChEBI" id="CHEBI:33019"/>
        <dbReference type="ChEBI" id="CHEBI:61560"/>
        <dbReference type="ChEBI" id="CHEBI:173112"/>
        <dbReference type="EC" id="2.7.7.7"/>
    </reaction>
</comment>
<dbReference type="PANTHER" id="PTHR34388">
    <property type="entry name" value="DNA POLYMERASE III SUBUNIT DELTA"/>
    <property type="match status" value="1"/>
</dbReference>
<evidence type="ECO:0000256" key="1">
    <source>
        <dbReference type="ARBA" id="ARBA00012417"/>
    </source>
</evidence>
<dbReference type="EC" id="2.7.7.7" evidence="1"/>
<dbReference type="InterPro" id="IPR027417">
    <property type="entry name" value="P-loop_NTPase"/>
</dbReference>
<dbReference type="Pfam" id="PF06144">
    <property type="entry name" value="DNA_pol3_delta"/>
    <property type="match status" value="1"/>
</dbReference>
<comment type="similarity">
    <text evidence="7">Belongs to the DNA polymerase HolA subunit family.</text>
</comment>
<name>A0A1F4SVI2_UNCSA</name>
<dbReference type="NCBIfam" id="TIGR01128">
    <property type="entry name" value="holA"/>
    <property type="match status" value="1"/>
</dbReference>
<evidence type="ECO:0000259" key="10">
    <source>
        <dbReference type="Pfam" id="PF21694"/>
    </source>
</evidence>
<dbReference type="STRING" id="1802579.A2310_08495"/>
<evidence type="ECO:0000313" key="11">
    <source>
        <dbReference type="EMBL" id="OGC24430.1"/>
    </source>
</evidence>
<comment type="caution">
    <text evidence="11">The sequence shown here is derived from an EMBL/GenBank/DDBJ whole genome shotgun (WGS) entry which is preliminary data.</text>
</comment>
<dbReference type="InterPro" id="IPR010372">
    <property type="entry name" value="DNA_pol3_delta_N"/>
</dbReference>
<dbReference type="InterPro" id="IPR008921">
    <property type="entry name" value="DNA_pol3_clamp-load_cplx_C"/>
</dbReference>
<sequence>MIYLLYGEEQFLVKEEYLRILAKHPNYSKEILQDVSASQIVEMVSMPSLFYPQRIIVLDEFDFEKSSDLLVDCLSNIPEGVIVIIKNPLEMDKRSKLYKMINSKGEVHEFKTIPEWEEDKAVSFVKKMFLRFGKKISDEDARFLVEGVGRNLSLLYSEIEKIATYLGGYELVARNDIEALMTRSGWDLFTFLNAVFAKDSSLSFVTLDRLFKDNEEPISLLSFLSSQYRTLFKTKLLASMGHELSQIASLLKASPYYIKRLYNYSKRFEIEELKNGLQRMYDADLKIKSGYSGRVELSLLLASLW</sequence>
<dbReference type="GO" id="GO:0006261">
    <property type="term" value="P:DNA-templated DNA replication"/>
    <property type="evidence" value="ECO:0007669"/>
    <property type="project" value="TreeGrafter"/>
</dbReference>
<dbReference type="GO" id="GO:0003677">
    <property type="term" value="F:DNA binding"/>
    <property type="evidence" value="ECO:0007669"/>
    <property type="project" value="InterPro"/>
</dbReference>
<dbReference type="PANTHER" id="PTHR34388:SF1">
    <property type="entry name" value="DNA POLYMERASE III SUBUNIT DELTA"/>
    <property type="match status" value="1"/>
</dbReference>
<keyword evidence="5" id="KW-0235">DNA replication</keyword>
<dbReference type="Gene3D" id="1.10.8.60">
    <property type="match status" value="1"/>
</dbReference>
<evidence type="ECO:0000256" key="6">
    <source>
        <dbReference type="ARBA" id="ARBA00022932"/>
    </source>
</evidence>
<feature type="domain" description="DNA polymerase III delta N-terminal" evidence="9">
    <location>
        <begin position="3"/>
        <end position="109"/>
    </location>
</feature>
<dbReference type="Gene3D" id="3.40.50.300">
    <property type="entry name" value="P-loop containing nucleotide triphosphate hydrolases"/>
    <property type="match status" value="1"/>
</dbReference>
<dbReference type="Gene3D" id="1.20.272.10">
    <property type="match status" value="1"/>
</dbReference>
<gene>
    <name evidence="11" type="ORF">A2310_08495</name>
</gene>
<dbReference type="InterPro" id="IPR005790">
    <property type="entry name" value="DNA_polIII_delta"/>
</dbReference>
<reference evidence="11 12" key="1">
    <citation type="journal article" date="2016" name="Nat. Commun.">
        <title>Thousands of microbial genomes shed light on interconnected biogeochemical processes in an aquifer system.</title>
        <authorList>
            <person name="Anantharaman K."/>
            <person name="Brown C.T."/>
            <person name="Hug L.A."/>
            <person name="Sharon I."/>
            <person name="Castelle C.J."/>
            <person name="Probst A.J."/>
            <person name="Thomas B.C."/>
            <person name="Singh A."/>
            <person name="Wilkins M.J."/>
            <person name="Karaoz U."/>
            <person name="Brodie E.L."/>
            <person name="Williams K.H."/>
            <person name="Hubbard S.S."/>
            <person name="Banfield J.F."/>
        </authorList>
    </citation>
    <scope>NUCLEOTIDE SEQUENCE [LARGE SCALE GENOMIC DNA]</scope>
</reference>
<dbReference type="SUPFAM" id="SSF48019">
    <property type="entry name" value="post-AAA+ oligomerization domain-like"/>
    <property type="match status" value="1"/>
</dbReference>
<keyword evidence="3" id="KW-0808">Transferase</keyword>
<proteinExistence type="inferred from homology"/>
<evidence type="ECO:0000256" key="8">
    <source>
        <dbReference type="ARBA" id="ARBA00049244"/>
    </source>
</evidence>
<evidence type="ECO:0000259" key="9">
    <source>
        <dbReference type="Pfam" id="PF06144"/>
    </source>
</evidence>
<dbReference type="SUPFAM" id="SSF52540">
    <property type="entry name" value="P-loop containing nucleoside triphosphate hydrolases"/>
    <property type="match status" value="1"/>
</dbReference>
<dbReference type="Pfam" id="PF21694">
    <property type="entry name" value="DNA_pol3_delta_C"/>
    <property type="match status" value="1"/>
</dbReference>
<evidence type="ECO:0000256" key="3">
    <source>
        <dbReference type="ARBA" id="ARBA00022679"/>
    </source>
</evidence>
<dbReference type="AlphaFoldDB" id="A0A1F4SVI2"/>
<protein>
    <recommendedName>
        <fullName evidence="2">DNA polymerase III subunit delta</fullName>
        <ecNumber evidence="1">2.7.7.7</ecNumber>
    </recommendedName>
</protein>
<accession>A0A1F4SVI2</accession>
<keyword evidence="6" id="KW-0239">DNA-directed DNA polymerase</keyword>
<evidence type="ECO:0000313" key="12">
    <source>
        <dbReference type="Proteomes" id="UP000178417"/>
    </source>
</evidence>
<dbReference type="InterPro" id="IPR048466">
    <property type="entry name" value="DNA_pol3_delta-like_C"/>
</dbReference>
<evidence type="ECO:0000256" key="4">
    <source>
        <dbReference type="ARBA" id="ARBA00022695"/>
    </source>
</evidence>
<dbReference type="GO" id="GO:0003887">
    <property type="term" value="F:DNA-directed DNA polymerase activity"/>
    <property type="evidence" value="ECO:0007669"/>
    <property type="project" value="UniProtKB-KW"/>
</dbReference>
<organism evidence="11 12">
    <name type="scientific">candidate division WOR-1 bacterium RIFOXYB2_FULL_37_13</name>
    <dbReference type="NCBI Taxonomy" id="1802579"/>
    <lineage>
        <taxon>Bacteria</taxon>
        <taxon>Bacillati</taxon>
        <taxon>Saganbacteria</taxon>
    </lineage>
</organism>
<dbReference type="EMBL" id="MEUB01000009">
    <property type="protein sequence ID" value="OGC24430.1"/>
    <property type="molecule type" value="Genomic_DNA"/>
</dbReference>
<dbReference type="Proteomes" id="UP000178417">
    <property type="component" value="Unassembled WGS sequence"/>
</dbReference>
<dbReference type="GO" id="GO:0009360">
    <property type="term" value="C:DNA polymerase III complex"/>
    <property type="evidence" value="ECO:0007669"/>
    <property type="project" value="InterPro"/>
</dbReference>
<keyword evidence="4" id="KW-0548">Nucleotidyltransferase</keyword>